<accession>A0A7K6M9V7</accession>
<dbReference type="PANTHER" id="PTHR11955">
    <property type="entry name" value="FATTY ACID BINDING PROTEIN"/>
    <property type="match status" value="1"/>
</dbReference>
<dbReference type="InterPro" id="IPR031259">
    <property type="entry name" value="ILBP"/>
</dbReference>
<reference evidence="5 6" key="1">
    <citation type="submission" date="2019-09" db="EMBL/GenBank/DDBJ databases">
        <title>Bird 10,000 Genomes (B10K) Project - Family phase.</title>
        <authorList>
            <person name="Zhang G."/>
        </authorList>
    </citation>
    <scope>NUCLEOTIDE SEQUENCE [LARGE SCALE GENOMIC DNA]</scope>
    <source>
        <strain evidence="5">B10K-DU-030-18</strain>
    </source>
</reference>
<dbReference type="PRINTS" id="PR00178">
    <property type="entry name" value="FATTYACIDBP"/>
</dbReference>
<dbReference type="Proteomes" id="UP000545574">
    <property type="component" value="Unassembled WGS sequence"/>
</dbReference>
<proteinExistence type="inferred from homology"/>
<keyword evidence="2" id="KW-0813">Transport</keyword>
<evidence type="ECO:0000313" key="6">
    <source>
        <dbReference type="Proteomes" id="UP000545574"/>
    </source>
</evidence>
<feature type="region of interest" description="Disordered" evidence="3">
    <location>
        <begin position="25"/>
        <end position="46"/>
    </location>
</feature>
<dbReference type="PROSITE" id="PS00214">
    <property type="entry name" value="FABP"/>
    <property type="match status" value="1"/>
</dbReference>
<dbReference type="AlphaFoldDB" id="A0A7K6M9V7"/>
<dbReference type="InterPro" id="IPR012674">
    <property type="entry name" value="Calycin"/>
</dbReference>
<dbReference type="GO" id="GO:0008289">
    <property type="term" value="F:lipid binding"/>
    <property type="evidence" value="ECO:0007669"/>
    <property type="project" value="InterPro"/>
</dbReference>
<comment type="similarity">
    <text evidence="1 2">Belongs to the calycin superfamily. Fatty-acid binding protein (FABP) family.</text>
</comment>
<organism evidence="5 6">
    <name type="scientific">Panurus biarmicus</name>
    <name type="common">Bearded tit</name>
    <dbReference type="NCBI Taxonomy" id="181101"/>
    <lineage>
        <taxon>Eukaryota</taxon>
        <taxon>Metazoa</taxon>
        <taxon>Chordata</taxon>
        <taxon>Craniata</taxon>
        <taxon>Vertebrata</taxon>
        <taxon>Euteleostomi</taxon>
        <taxon>Archelosauria</taxon>
        <taxon>Archosauria</taxon>
        <taxon>Dinosauria</taxon>
        <taxon>Saurischia</taxon>
        <taxon>Theropoda</taxon>
        <taxon>Coelurosauria</taxon>
        <taxon>Aves</taxon>
        <taxon>Neognathae</taxon>
        <taxon>Neoaves</taxon>
        <taxon>Telluraves</taxon>
        <taxon>Australaves</taxon>
        <taxon>Passeriformes</taxon>
        <taxon>Sylvioidea</taxon>
        <taxon>Sylviidae</taxon>
        <taxon>Sylviidae incertae sedis</taxon>
        <taxon>Panurus</taxon>
    </lineage>
</organism>
<name>A0A7K6M9V7_PANBI</name>
<dbReference type="InterPro" id="IPR000566">
    <property type="entry name" value="Lipocln_cytosolic_FA-bd_dom"/>
</dbReference>
<gene>
    <name evidence="5" type="primary">Fabp5</name>
    <name evidence="5" type="ORF">PANBIA_R13305</name>
</gene>
<protein>
    <submittedName>
        <fullName evidence="5">FABP5 protein</fullName>
    </submittedName>
</protein>
<evidence type="ECO:0000256" key="2">
    <source>
        <dbReference type="RuleBase" id="RU003696"/>
    </source>
</evidence>
<evidence type="ECO:0000313" key="5">
    <source>
        <dbReference type="EMBL" id="NWW33312.1"/>
    </source>
</evidence>
<dbReference type="InterPro" id="IPR000463">
    <property type="entry name" value="Fatty_acid-bd"/>
</dbReference>
<evidence type="ECO:0000256" key="3">
    <source>
        <dbReference type="SAM" id="MobiDB-lite"/>
    </source>
</evidence>
<dbReference type="Gene3D" id="2.40.128.20">
    <property type="match status" value="2"/>
</dbReference>
<sequence>MAIDAFLGKWCLVSSEGFEEYMKELGKKPAAPRPREGGRDAGMPPRGSSVLAKCHGKILMLRFFFQTLVSLKDDGSLIQEQEWDGKKTTITRKLVDGQLVVECDMNGVKCVRVYQKA</sequence>
<evidence type="ECO:0000259" key="4">
    <source>
        <dbReference type="PROSITE" id="PS00214"/>
    </source>
</evidence>
<evidence type="ECO:0000256" key="1">
    <source>
        <dbReference type="ARBA" id="ARBA00008390"/>
    </source>
</evidence>
<keyword evidence="6" id="KW-1185">Reference proteome</keyword>
<dbReference type="Pfam" id="PF00061">
    <property type="entry name" value="Lipocalin"/>
    <property type="match status" value="1"/>
</dbReference>
<feature type="non-terminal residue" evidence="5">
    <location>
        <position position="1"/>
    </location>
</feature>
<dbReference type="EMBL" id="VZRT01000390">
    <property type="protein sequence ID" value="NWW33312.1"/>
    <property type="molecule type" value="Genomic_DNA"/>
</dbReference>
<comment type="caution">
    <text evidence="5">The sequence shown here is derived from an EMBL/GenBank/DDBJ whole genome shotgun (WGS) entry which is preliminary data.</text>
</comment>
<feature type="non-terminal residue" evidence="5">
    <location>
        <position position="117"/>
    </location>
</feature>
<feature type="compositionally biased region" description="Basic and acidic residues" evidence="3">
    <location>
        <begin position="25"/>
        <end position="39"/>
    </location>
</feature>
<feature type="domain" description="Cytosolic fatty-acid binding proteins" evidence="4">
    <location>
        <begin position="8"/>
        <end position="25"/>
    </location>
</feature>
<dbReference type="SUPFAM" id="SSF50814">
    <property type="entry name" value="Lipocalins"/>
    <property type="match status" value="2"/>
</dbReference>